<dbReference type="AlphaFoldDB" id="A0A1H1VHY4"/>
<dbReference type="PROSITE" id="PS51669">
    <property type="entry name" value="4FE4S_MOW_BIS_MGD"/>
    <property type="match status" value="1"/>
</dbReference>
<dbReference type="SMART" id="SM00926">
    <property type="entry name" value="Molybdop_Fe4S4"/>
    <property type="match status" value="1"/>
</dbReference>
<evidence type="ECO:0000256" key="6">
    <source>
        <dbReference type="ARBA" id="ARBA00023004"/>
    </source>
</evidence>
<evidence type="ECO:0000256" key="3">
    <source>
        <dbReference type="ARBA" id="ARBA00022505"/>
    </source>
</evidence>
<dbReference type="GO" id="GO:0016491">
    <property type="term" value="F:oxidoreductase activity"/>
    <property type="evidence" value="ECO:0007669"/>
    <property type="project" value="UniProtKB-KW"/>
</dbReference>
<keyword evidence="7" id="KW-0411">Iron-sulfur</keyword>
<keyword evidence="4" id="KW-0479">Metal-binding</keyword>
<dbReference type="Gene3D" id="2.40.40.20">
    <property type="match status" value="1"/>
</dbReference>
<keyword evidence="6" id="KW-0408">Iron</keyword>
<dbReference type="GO" id="GO:0046872">
    <property type="term" value="F:metal ion binding"/>
    <property type="evidence" value="ECO:0007669"/>
    <property type="project" value="UniProtKB-KW"/>
</dbReference>
<dbReference type="EMBL" id="LT629750">
    <property type="protein sequence ID" value="SDS83699.1"/>
    <property type="molecule type" value="Genomic_DNA"/>
</dbReference>
<evidence type="ECO:0000256" key="2">
    <source>
        <dbReference type="ARBA" id="ARBA00010312"/>
    </source>
</evidence>
<evidence type="ECO:0000259" key="8">
    <source>
        <dbReference type="PROSITE" id="PS51669"/>
    </source>
</evidence>
<evidence type="ECO:0000256" key="5">
    <source>
        <dbReference type="ARBA" id="ARBA00023002"/>
    </source>
</evidence>
<name>A0A1H1VHY4_9BRAD</name>
<dbReference type="SUPFAM" id="SSF50692">
    <property type="entry name" value="ADC-like"/>
    <property type="match status" value="1"/>
</dbReference>
<dbReference type="PROSITE" id="PS00490">
    <property type="entry name" value="MOLYBDOPTERIN_PROK_2"/>
    <property type="match status" value="1"/>
</dbReference>
<dbReference type="InterPro" id="IPR006655">
    <property type="entry name" value="Mopterin_OxRdtase_prok_CS"/>
</dbReference>
<accession>A0A1H1VHY4</accession>
<dbReference type="Gene3D" id="3.40.50.740">
    <property type="match status" value="1"/>
</dbReference>
<dbReference type="PANTHER" id="PTHR43742">
    <property type="entry name" value="TRIMETHYLAMINE-N-OXIDE REDUCTASE"/>
    <property type="match status" value="1"/>
</dbReference>
<dbReference type="InterPro" id="IPR050612">
    <property type="entry name" value="Prok_Mopterin_Oxidored"/>
</dbReference>
<keyword evidence="3" id="KW-0500">Molybdenum</keyword>
<dbReference type="InterPro" id="IPR037949">
    <property type="entry name" value="MopB_CT_Acetylene-hydratase"/>
</dbReference>
<evidence type="ECO:0000313" key="9">
    <source>
        <dbReference type="EMBL" id="SDS83699.1"/>
    </source>
</evidence>
<dbReference type="InterPro" id="IPR006656">
    <property type="entry name" value="Mopterin_OxRdtase"/>
</dbReference>
<dbReference type="Pfam" id="PF01568">
    <property type="entry name" value="Molydop_binding"/>
    <property type="match status" value="1"/>
</dbReference>
<sequence length="731" mass="79172">MQMMMLEKKRPSAIAANNTCVVPSTCWECGAICGSLLTVKDGKVLKIAPNPAHPASKGAFCVKGIRAAHEWTYQSSRLRNPLRRVGPRGSGKFETVSWDSALDQMAEGFAGVRTEYGPLALVGAVSGAFFSRGLVMALLMRALGSPNWMINQDLCGGCRAVGEKMTGLDITGGEDIEHTACAMIVGRNPAVADPIQWMALKRAKTRGARILVIDPFRTSAVDIADLWLRPRPGTDTAVAMAMIKVCIDEGLYDRSFVRKWCHGFEELAQRVCSCKPAWAEEHSGVAAADIIAAARMYGEGPSCFVSGHGIDASSNGVQTFRAYNCLVGISGNVDRIGGNRRGKKPPGFKTYFDVLFDPAFRLSPDVEAERIGAKEFPLWSGPLGYQMACHNPSVIDAMLTGRPYPVRALFASGVNIAVTYPDTPRTIEALKNLDVFVVAAQTMTPTAAWADLVLPKTTTIEEEQVHIHQGAPCVTYTRPGAERDGDVKSDLEIALGLIERLAPRGAAEARFIPWAEQTEFNTYLLEGSGISLDDLRRDGFATFPYRLGNFEEKPFVGPTGKVELYSESMASVGLDPLPAHVPPSYVLDRVAVNDAFPLVLQTGLREKTYHHSRFREQAWARKVSPDPVVYIHPDTAERYGVAEGSWITVLTPGASGSCRLKAKLTTDTMTGVLTTGVGWWLPEAPAPHFGARDVNINAALSYSGRWDPASGSADTRGIACRIETAPHVEVG</sequence>
<dbReference type="Proteomes" id="UP000243904">
    <property type="component" value="Chromosome I"/>
</dbReference>
<evidence type="ECO:0000313" key="10">
    <source>
        <dbReference type="Proteomes" id="UP000243904"/>
    </source>
</evidence>
<dbReference type="GO" id="GO:0043546">
    <property type="term" value="F:molybdopterin cofactor binding"/>
    <property type="evidence" value="ECO:0007669"/>
    <property type="project" value="InterPro"/>
</dbReference>
<dbReference type="GO" id="GO:0051536">
    <property type="term" value="F:iron-sulfur cluster binding"/>
    <property type="evidence" value="ECO:0007669"/>
    <property type="project" value="UniProtKB-KW"/>
</dbReference>
<organism evidence="9 10">
    <name type="scientific">Bradyrhizobium canariense</name>
    <dbReference type="NCBI Taxonomy" id="255045"/>
    <lineage>
        <taxon>Bacteria</taxon>
        <taxon>Pseudomonadati</taxon>
        <taxon>Pseudomonadota</taxon>
        <taxon>Alphaproteobacteria</taxon>
        <taxon>Hyphomicrobiales</taxon>
        <taxon>Nitrobacteraceae</taxon>
        <taxon>Bradyrhizobium</taxon>
    </lineage>
</organism>
<dbReference type="CDD" id="cd02781">
    <property type="entry name" value="MopB_CT_Acetylene-hydratase"/>
    <property type="match status" value="1"/>
</dbReference>
<evidence type="ECO:0000256" key="4">
    <source>
        <dbReference type="ARBA" id="ARBA00022723"/>
    </source>
</evidence>
<evidence type="ECO:0000256" key="7">
    <source>
        <dbReference type="ARBA" id="ARBA00023014"/>
    </source>
</evidence>
<gene>
    <name evidence="9" type="ORF">SAMN05444158_3396</name>
</gene>
<dbReference type="InterPro" id="IPR006963">
    <property type="entry name" value="Mopterin_OxRdtase_4Fe-4S_dom"/>
</dbReference>
<keyword evidence="10" id="KW-1185">Reference proteome</keyword>
<dbReference type="Gene3D" id="3.40.228.10">
    <property type="entry name" value="Dimethylsulfoxide Reductase, domain 2"/>
    <property type="match status" value="1"/>
</dbReference>
<dbReference type="Pfam" id="PF00384">
    <property type="entry name" value="Molybdopterin"/>
    <property type="match status" value="1"/>
</dbReference>
<dbReference type="Gene3D" id="2.20.25.90">
    <property type="entry name" value="ADC-like domains"/>
    <property type="match status" value="1"/>
</dbReference>
<dbReference type="InterPro" id="IPR006657">
    <property type="entry name" value="MoPterin_dinucl-bd_dom"/>
</dbReference>
<comment type="cofactor">
    <cofactor evidence="1">
        <name>Mo-bis(molybdopterin guanine dinucleotide)</name>
        <dbReference type="ChEBI" id="CHEBI:60539"/>
    </cofactor>
</comment>
<dbReference type="PANTHER" id="PTHR43742:SF6">
    <property type="entry name" value="OXIDOREDUCTASE YYAE-RELATED"/>
    <property type="match status" value="1"/>
</dbReference>
<dbReference type="Pfam" id="PF04879">
    <property type="entry name" value="Molybdop_Fe4S4"/>
    <property type="match status" value="1"/>
</dbReference>
<dbReference type="InterPro" id="IPR009010">
    <property type="entry name" value="Asp_de-COase-like_dom_sf"/>
</dbReference>
<dbReference type="SUPFAM" id="SSF53706">
    <property type="entry name" value="Formate dehydrogenase/DMSO reductase, domains 1-3"/>
    <property type="match status" value="1"/>
</dbReference>
<reference evidence="10" key="1">
    <citation type="submission" date="2016-10" db="EMBL/GenBank/DDBJ databases">
        <authorList>
            <person name="Varghese N."/>
            <person name="Submissions S."/>
        </authorList>
    </citation>
    <scope>NUCLEOTIDE SEQUENCE [LARGE SCALE GENOMIC DNA]</scope>
    <source>
        <strain evidence="10">GAS369</strain>
    </source>
</reference>
<proteinExistence type="inferred from homology"/>
<dbReference type="GO" id="GO:0018818">
    <property type="term" value="F:acetylene hydratase activity"/>
    <property type="evidence" value="ECO:0007669"/>
    <property type="project" value="InterPro"/>
</dbReference>
<keyword evidence="5" id="KW-0560">Oxidoreductase</keyword>
<comment type="similarity">
    <text evidence="2">Belongs to the prokaryotic molybdopterin-containing oxidoreductase family.</text>
</comment>
<feature type="domain" description="4Fe-4S Mo/W bis-MGD-type" evidence="8">
    <location>
        <begin position="19"/>
        <end position="75"/>
    </location>
</feature>
<evidence type="ECO:0000256" key="1">
    <source>
        <dbReference type="ARBA" id="ARBA00001942"/>
    </source>
</evidence>
<protein>
    <submittedName>
        <fullName evidence="9">Anaerobic selenocysteine-containing dehydrogenase</fullName>
    </submittedName>
</protein>